<dbReference type="PANTHER" id="PTHR31793:SF27">
    <property type="entry name" value="NOVEL THIOESTERASE SUPERFAMILY DOMAIN AND SAPOSIN A-TYPE DOMAIN CONTAINING PROTEIN (0610012H03RIK)"/>
    <property type="match status" value="1"/>
</dbReference>
<dbReference type="RefSeq" id="WP_014220869.1">
    <property type="nucleotide sequence ID" value="NZ_LWBO01000044.1"/>
</dbReference>
<dbReference type="Pfam" id="PF13279">
    <property type="entry name" value="4HBT_2"/>
    <property type="match status" value="1"/>
</dbReference>
<evidence type="ECO:0000256" key="2">
    <source>
        <dbReference type="ARBA" id="ARBA00022801"/>
    </source>
</evidence>
<proteinExistence type="inferred from homology"/>
<keyword evidence="4" id="KW-1185">Reference proteome</keyword>
<dbReference type="Proteomes" id="UP000192277">
    <property type="component" value="Unassembled WGS sequence"/>
</dbReference>
<organism evidence="3 4">
    <name type="scientific">Niastella koreensis</name>
    <dbReference type="NCBI Taxonomy" id="354356"/>
    <lineage>
        <taxon>Bacteria</taxon>
        <taxon>Pseudomonadati</taxon>
        <taxon>Bacteroidota</taxon>
        <taxon>Chitinophagia</taxon>
        <taxon>Chitinophagales</taxon>
        <taxon>Chitinophagaceae</taxon>
        <taxon>Niastella</taxon>
    </lineage>
</organism>
<sequence length="149" mass="16409">MARIKVELPEQFSFSTTIPVRITDLNYGKHVGNDTILSMIHEARVQYLKQLGYGELDLAGVGVIMSDVGIEFKSELFYGDEVIASVAAGDITKISFDLYYKLEKRSGDSTVLVAAAKTGMVCYDYSKKKVAAIPVEVAEKLKGEDSFKL</sequence>
<evidence type="ECO:0000313" key="4">
    <source>
        <dbReference type="Proteomes" id="UP000192277"/>
    </source>
</evidence>
<comment type="caution">
    <text evidence="3">The sequence shown here is derived from an EMBL/GenBank/DDBJ whole genome shotgun (WGS) entry which is preliminary data.</text>
</comment>
<dbReference type="Gene3D" id="3.10.129.10">
    <property type="entry name" value="Hotdog Thioesterase"/>
    <property type="match status" value="1"/>
</dbReference>
<dbReference type="EMBL" id="LWBO01000044">
    <property type="protein sequence ID" value="OQP42565.1"/>
    <property type="molecule type" value="Genomic_DNA"/>
</dbReference>
<evidence type="ECO:0000256" key="1">
    <source>
        <dbReference type="ARBA" id="ARBA00005953"/>
    </source>
</evidence>
<protein>
    <submittedName>
        <fullName evidence="3">Thioesterase</fullName>
    </submittedName>
</protein>
<accession>A0ABX3NQN6</accession>
<dbReference type="CDD" id="cd00586">
    <property type="entry name" value="4HBT"/>
    <property type="match status" value="1"/>
</dbReference>
<comment type="similarity">
    <text evidence="1">Belongs to the 4-hydroxybenzoyl-CoA thioesterase family.</text>
</comment>
<dbReference type="PANTHER" id="PTHR31793">
    <property type="entry name" value="4-HYDROXYBENZOYL-COA THIOESTERASE FAMILY MEMBER"/>
    <property type="match status" value="1"/>
</dbReference>
<dbReference type="SUPFAM" id="SSF54637">
    <property type="entry name" value="Thioesterase/thiol ester dehydrase-isomerase"/>
    <property type="match status" value="1"/>
</dbReference>
<dbReference type="InterPro" id="IPR050563">
    <property type="entry name" value="4-hydroxybenzoyl-CoA_TE"/>
</dbReference>
<keyword evidence="2" id="KW-0378">Hydrolase</keyword>
<gene>
    <name evidence="3" type="ORF">A4D02_13450</name>
</gene>
<name>A0ABX3NQN6_9BACT</name>
<dbReference type="InterPro" id="IPR029069">
    <property type="entry name" value="HotDog_dom_sf"/>
</dbReference>
<reference evidence="3 4" key="1">
    <citation type="submission" date="2016-04" db="EMBL/GenBank/DDBJ databases">
        <authorList>
            <person name="Chen L."/>
            <person name="Zhuang W."/>
            <person name="Wang G."/>
        </authorList>
    </citation>
    <scope>NUCLEOTIDE SEQUENCE [LARGE SCALE GENOMIC DNA]</scope>
    <source>
        <strain evidence="4">GR20</strain>
    </source>
</reference>
<evidence type="ECO:0000313" key="3">
    <source>
        <dbReference type="EMBL" id="OQP42565.1"/>
    </source>
</evidence>